<sequence length="206" mass="21773">MSASEKKAAPHKKLGARHKARKRAVDLLFEAEARDVDAADLARERGELARSDDTVTPVPAYALTLVDGVADNLDRVDSVIESHLTDWTLDRLPAVDRAILRVAVYELFHTEDVPPVVAVDEAVELAKALSTDESPAFVNGVLGRIVLLAPQVRAAAAATARDESAQAESNGTESNGTESNGTDTGSAESNETGPDATTGDEDSARD</sequence>
<dbReference type="PANTHER" id="PTHR11078:SF3">
    <property type="entry name" value="ANTITERMINATION NUSB DOMAIN-CONTAINING PROTEIN"/>
    <property type="match status" value="1"/>
</dbReference>
<evidence type="ECO:0000256" key="1">
    <source>
        <dbReference type="ARBA" id="ARBA00005952"/>
    </source>
</evidence>
<dbReference type="PANTHER" id="PTHR11078">
    <property type="entry name" value="N UTILIZATION SUBSTANCE PROTEIN B-RELATED"/>
    <property type="match status" value="1"/>
</dbReference>
<dbReference type="GO" id="GO:0003723">
    <property type="term" value="F:RNA binding"/>
    <property type="evidence" value="ECO:0007669"/>
    <property type="project" value="UniProtKB-UniRule"/>
</dbReference>
<dbReference type="GO" id="GO:0031564">
    <property type="term" value="P:transcription antitermination"/>
    <property type="evidence" value="ECO:0007669"/>
    <property type="project" value="UniProtKB-KW"/>
</dbReference>
<dbReference type="Pfam" id="PF01029">
    <property type="entry name" value="NusB"/>
    <property type="match status" value="1"/>
</dbReference>
<dbReference type="GO" id="GO:0006353">
    <property type="term" value="P:DNA-templated transcription termination"/>
    <property type="evidence" value="ECO:0007669"/>
    <property type="project" value="UniProtKB-UniRule"/>
</dbReference>
<gene>
    <name evidence="6" type="primary">nusB</name>
    <name evidence="9" type="ORF">DW322_13675</name>
</gene>
<dbReference type="CDD" id="cd00619">
    <property type="entry name" value="Terminator_NusB"/>
    <property type="match status" value="1"/>
</dbReference>
<evidence type="ECO:0000256" key="3">
    <source>
        <dbReference type="ARBA" id="ARBA00022884"/>
    </source>
</evidence>
<keyword evidence="5 6" id="KW-0804">Transcription</keyword>
<evidence type="ECO:0000256" key="5">
    <source>
        <dbReference type="ARBA" id="ARBA00023163"/>
    </source>
</evidence>
<dbReference type="SUPFAM" id="SSF48013">
    <property type="entry name" value="NusB-like"/>
    <property type="match status" value="1"/>
</dbReference>
<dbReference type="GO" id="GO:0005829">
    <property type="term" value="C:cytosol"/>
    <property type="evidence" value="ECO:0007669"/>
    <property type="project" value="TreeGrafter"/>
</dbReference>
<keyword evidence="2 6" id="KW-0889">Transcription antitermination</keyword>
<feature type="region of interest" description="Disordered" evidence="7">
    <location>
        <begin position="1"/>
        <end position="21"/>
    </location>
</feature>
<accession>A0A6P2CGM5</accession>
<evidence type="ECO:0000256" key="7">
    <source>
        <dbReference type="SAM" id="MobiDB-lite"/>
    </source>
</evidence>
<dbReference type="InterPro" id="IPR035926">
    <property type="entry name" value="NusB-like_sf"/>
</dbReference>
<dbReference type="AlphaFoldDB" id="A0A6P2CGM5"/>
<proteinExistence type="inferred from homology"/>
<feature type="compositionally biased region" description="Basic residues" evidence="7">
    <location>
        <begin position="9"/>
        <end position="21"/>
    </location>
</feature>
<comment type="similarity">
    <text evidence="1 6">Belongs to the NusB family.</text>
</comment>
<reference evidence="9 10" key="1">
    <citation type="submission" date="2018-07" db="EMBL/GenBank/DDBJ databases">
        <title>Genome sequence of Rhodococcus rhodnii ATCC 35071 from Rhodnius prolixus.</title>
        <authorList>
            <person name="Patel V."/>
            <person name="Vogel K.J."/>
        </authorList>
    </citation>
    <scope>NUCLEOTIDE SEQUENCE [LARGE SCALE GENOMIC DNA]</scope>
    <source>
        <strain evidence="9 10">ATCC 35071</strain>
    </source>
</reference>
<evidence type="ECO:0000259" key="8">
    <source>
        <dbReference type="Pfam" id="PF01029"/>
    </source>
</evidence>
<evidence type="ECO:0000313" key="10">
    <source>
        <dbReference type="Proteomes" id="UP000471120"/>
    </source>
</evidence>
<comment type="function">
    <text evidence="6">Involved in transcription antitermination. Required for transcription of ribosomal RNA (rRNA) genes. Binds specifically to the boxA antiterminator sequence of the ribosomal RNA (rrn) operons.</text>
</comment>
<evidence type="ECO:0000256" key="2">
    <source>
        <dbReference type="ARBA" id="ARBA00022814"/>
    </source>
</evidence>
<feature type="compositionally biased region" description="Polar residues" evidence="7">
    <location>
        <begin position="169"/>
        <end position="192"/>
    </location>
</feature>
<organism evidence="9 10">
    <name type="scientific">Rhodococcus rhodnii</name>
    <dbReference type="NCBI Taxonomy" id="38312"/>
    <lineage>
        <taxon>Bacteria</taxon>
        <taxon>Bacillati</taxon>
        <taxon>Actinomycetota</taxon>
        <taxon>Actinomycetes</taxon>
        <taxon>Mycobacteriales</taxon>
        <taxon>Nocardiaceae</taxon>
        <taxon>Rhodococcus</taxon>
    </lineage>
</organism>
<dbReference type="Proteomes" id="UP000471120">
    <property type="component" value="Unassembled WGS sequence"/>
</dbReference>
<keyword evidence="3 6" id="KW-0694">RNA-binding</keyword>
<name>A0A6P2CGM5_9NOCA</name>
<protein>
    <recommendedName>
        <fullName evidence="6">Transcription antitermination protein NusB</fullName>
    </recommendedName>
    <alternativeName>
        <fullName evidence="6">Antitermination factor NusB</fullName>
    </alternativeName>
</protein>
<evidence type="ECO:0000256" key="4">
    <source>
        <dbReference type="ARBA" id="ARBA00023015"/>
    </source>
</evidence>
<feature type="region of interest" description="Disordered" evidence="7">
    <location>
        <begin position="159"/>
        <end position="206"/>
    </location>
</feature>
<evidence type="ECO:0000256" key="6">
    <source>
        <dbReference type="HAMAP-Rule" id="MF_00073"/>
    </source>
</evidence>
<comment type="caution">
    <text evidence="9">The sequence shown here is derived from an EMBL/GenBank/DDBJ whole genome shotgun (WGS) entry which is preliminary data.</text>
</comment>
<dbReference type="InterPro" id="IPR006027">
    <property type="entry name" value="NusB_RsmB_TIM44"/>
</dbReference>
<dbReference type="HAMAP" id="MF_00073">
    <property type="entry name" value="NusB"/>
    <property type="match status" value="1"/>
</dbReference>
<feature type="domain" description="NusB/RsmB/TIM44" evidence="8">
    <location>
        <begin position="18"/>
        <end position="145"/>
    </location>
</feature>
<dbReference type="Gene3D" id="1.10.940.10">
    <property type="entry name" value="NusB-like"/>
    <property type="match status" value="1"/>
</dbReference>
<dbReference type="EMBL" id="QRCM01000001">
    <property type="protein sequence ID" value="TXG91080.1"/>
    <property type="molecule type" value="Genomic_DNA"/>
</dbReference>
<evidence type="ECO:0000313" key="9">
    <source>
        <dbReference type="EMBL" id="TXG91080.1"/>
    </source>
</evidence>
<dbReference type="NCBIfam" id="TIGR01951">
    <property type="entry name" value="nusB"/>
    <property type="match status" value="1"/>
</dbReference>
<dbReference type="InterPro" id="IPR011605">
    <property type="entry name" value="NusB_fam"/>
</dbReference>
<keyword evidence="4 6" id="KW-0805">Transcription regulation</keyword>